<sequence>MLYLFLKKEKGMDKLMKLLDEIIEYNQQFIEEKRYEEFTTTKFPQKKAVILSCMDTRLVELLPRAMNMKNGDIKIVKSAGALVSHPFGSIMRSILVAVYELNADEVYVIGHHDCGMSKIDSETLLNKAIERGIPEKRIEVLEYSGIDFKQWLKSFSSVEESVKDSVSVVKNHPLLPSNVPVHGLVIDPGTGKLDLVVNGYEEK</sequence>
<dbReference type="GO" id="GO:0008270">
    <property type="term" value="F:zinc ion binding"/>
    <property type="evidence" value="ECO:0007669"/>
    <property type="project" value="InterPro"/>
</dbReference>
<evidence type="ECO:0000313" key="7">
    <source>
        <dbReference type="EMBL" id="VXC00066.1"/>
    </source>
</evidence>
<feature type="binding site" evidence="6">
    <location>
        <position position="53"/>
    </location>
    <ligand>
        <name>Zn(2+)</name>
        <dbReference type="ChEBI" id="CHEBI:29105"/>
    </ligand>
</feature>
<keyword evidence="3 6" id="KW-0479">Metal-binding</keyword>
<evidence type="ECO:0000256" key="5">
    <source>
        <dbReference type="ARBA" id="ARBA00048348"/>
    </source>
</evidence>
<gene>
    <name evidence="7" type="primary">ytiB</name>
    <name evidence="7" type="ORF">BACI348_50012</name>
</gene>
<comment type="cofactor">
    <cofactor evidence="6">
        <name>Zn(2+)</name>
        <dbReference type="ChEBI" id="CHEBI:29105"/>
    </cofactor>
    <text evidence="6">Binds 1 zinc ion per subunit.</text>
</comment>
<name>A0A653V3N7_BACAB</name>
<evidence type="ECO:0000256" key="3">
    <source>
        <dbReference type="ARBA" id="ARBA00022723"/>
    </source>
</evidence>
<evidence type="ECO:0000256" key="1">
    <source>
        <dbReference type="ARBA" id="ARBA00006217"/>
    </source>
</evidence>
<evidence type="ECO:0000256" key="2">
    <source>
        <dbReference type="ARBA" id="ARBA00012925"/>
    </source>
</evidence>
<feature type="binding site" evidence="6">
    <location>
        <position position="55"/>
    </location>
    <ligand>
        <name>Zn(2+)</name>
        <dbReference type="ChEBI" id="CHEBI:29105"/>
    </ligand>
</feature>
<dbReference type="Proteomes" id="UP000433089">
    <property type="component" value="Unassembled WGS sequence"/>
</dbReference>
<dbReference type="PANTHER" id="PTHR43175">
    <property type="entry name" value="CARBONIC ANHYDRASE"/>
    <property type="match status" value="1"/>
</dbReference>
<keyword evidence="7" id="KW-0456">Lyase</keyword>
<comment type="similarity">
    <text evidence="1">Belongs to the beta-class carbonic anhydrase family.</text>
</comment>
<comment type="catalytic activity">
    <reaction evidence="5">
        <text>hydrogencarbonate + H(+) = CO2 + H2O</text>
        <dbReference type="Rhea" id="RHEA:10748"/>
        <dbReference type="ChEBI" id="CHEBI:15377"/>
        <dbReference type="ChEBI" id="CHEBI:15378"/>
        <dbReference type="ChEBI" id="CHEBI:16526"/>
        <dbReference type="ChEBI" id="CHEBI:17544"/>
        <dbReference type="EC" id="4.2.1.1"/>
    </reaction>
</comment>
<evidence type="ECO:0000313" key="8">
    <source>
        <dbReference type="Proteomes" id="UP000433089"/>
    </source>
</evidence>
<evidence type="ECO:0000256" key="4">
    <source>
        <dbReference type="ARBA" id="ARBA00022833"/>
    </source>
</evidence>
<dbReference type="SUPFAM" id="SSF53056">
    <property type="entry name" value="beta-carbonic anhydrase, cab"/>
    <property type="match status" value="1"/>
</dbReference>
<dbReference type="PANTHER" id="PTHR43175:SF3">
    <property type="entry name" value="CARBON DISULFIDE HYDROLASE"/>
    <property type="match status" value="1"/>
</dbReference>
<evidence type="ECO:0000256" key="6">
    <source>
        <dbReference type="PIRSR" id="PIRSR601765-1"/>
    </source>
</evidence>
<feature type="binding site" evidence="6">
    <location>
        <position position="114"/>
    </location>
    <ligand>
        <name>Zn(2+)</name>
        <dbReference type="ChEBI" id="CHEBI:29105"/>
    </ligand>
</feature>
<dbReference type="EC" id="4.2.1.1" evidence="2"/>
<dbReference type="InterPro" id="IPR036874">
    <property type="entry name" value="Carbonic_anhydrase_sf"/>
</dbReference>
<dbReference type="GO" id="GO:0004089">
    <property type="term" value="F:carbonate dehydratase activity"/>
    <property type="evidence" value="ECO:0007669"/>
    <property type="project" value="UniProtKB-EC"/>
</dbReference>
<dbReference type="Pfam" id="PF00484">
    <property type="entry name" value="Pro_CA"/>
    <property type="match status" value="1"/>
</dbReference>
<protein>
    <recommendedName>
        <fullName evidence="2">carbonic anhydrase</fullName>
        <ecNumber evidence="2">4.2.1.1</ecNumber>
    </recommendedName>
</protein>
<proteinExistence type="inferred from homology"/>
<dbReference type="AlphaFoldDB" id="A0A653V3N7"/>
<accession>A0A653V3N7</accession>
<feature type="binding site" evidence="6">
    <location>
        <position position="111"/>
    </location>
    <ligand>
        <name>Zn(2+)</name>
        <dbReference type="ChEBI" id="CHEBI:29105"/>
    </ligand>
</feature>
<keyword evidence="4 6" id="KW-0862">Zinc</keyword>
<dbReference type="CDD" id="cd03379">
    <property type="entry name" value="beta_CA_cladeD"/>
    <property type="match status" value="1"/>
</dbReference>
<dbReference type="EMBL" id="CABWLH010000010">
    <property type="protein sequence ID" value="VXC00066.1"/>
    <property type="molecule type" value="Genomic_DNA"/>
</dbReference>
<dbReference type="InterPro" id="IPR001765">
    <property type="entry name" value="Carbonic_anhydrase"/>
</dbReference>
<dbReference type="SMART" id="SM00947">
    <property type="entry name" value="Pro_CA"/>
    <property type="match status" value="1"/>
</dbReference>
<dbReference type="Gene3D" id="3.40.1050.10">
    <property type="entry name" value="Carbonic anhydrase"/>
    <property type="match status" value="1"/>
</dbReference>
<organism evidence="7 8">
    <name type="scientific">Bacillus altitudinis</name>
    <dbReference type="NCBI Taxonomy" id="293387"/>
    <lineage>
        <taxon>Bacteria</taxon>
        <taxon>Bacillati</taxon>
        <taxon>Bacillota</taxon>
        <taxon>Bacilli</taxon>
        <taxon>Bacillales</taxon>
        <taxon>Bacillaceae</taxon>
        <taxon>Bacillus</taxon>
    </lineage>
</organism>
<reference evidence="7 8" key="1">
    <citation type="submission" date="2019-10" db="EMBL/GenBank/DDBJ databases">
        <authorList>
            <person name="Karimi E."/>
        </authorList>
    </citation>
    <scope>NUCLEOTIDE SEQUENCE [LARGE SCALE GENOMIC DNA]</scope>
    <source>
        <strain evidence="7">Bacillus sp. 348</strain>
    </source>
</reference>